<accession>A0A1F5E6F0</accession>
<keyword evidence="1" id="KW-0175">Coiled coil</keyword>
<evidence type="ECO:0000313" key="3">
    <source>
        <dbReference type="EMBL" id="OGD62844.1"/>
    </source>
</evidence>
<protein>
    <submittedName>
        <fullName evidence="3">Uncharacterized protein</fullName>
    </submittedName>
</protein>
<dbReference type="STRING" id="1797457.A2160_05660"/>
<organism evidence="3 4">
    <name type="scientific">Candidatus Beckwithbacteria bacterium RBG_13_42_9</name>
    <dbReference type="NCBI Taxonomy" id="1797457"/>
    <lineage>
        <taxon>Bacteria</taxon>
        <taxon>Candidatus Beckwithiibacteriota</taxon>
    </lineage>
</organism>
<dbReference type="EMBL" id="MEZK01000015">
    <property type="protein sequence ID" value="OGD62844.1"/>
    <property type="molecule type" value="Genomic_DNA"/>
</dbReference>
<feature type="region of interest" description="Disordered" evidence="2">
    <location>
        <begin position="339"/>
        <end position="388"/>
    </location>
</feature>
<proteinExistence type="predicted"/>
<feature type="compositionally biased region" description="Basic and acidic residues" evidence="2">
    <location>
        <begin position="303"/>
        <end position="314"/>
    </location>
</feature>
<dbReference type="AlphaFoldDB" id="A0A1F5E6F0"/>
<evidence type="ECO:0000256" key="2">
    <source>
        <dbReference type="SAM" id="MobiDB-lite"/>
    </source>
</evidence>
<feature type="coiled-coil region" evidence="1">
    <location>
        <begin position="771"/>
        <end position="802"/>
    </location>
</feature>
<feature type="region of interest" description="Disordered" evidence="2">
    <location>
        <begin position="303"/>
        <end position="327"/>
    </location>
</feature>
<reference evidence="3 4" key="1">
    <citation type="journal article" date="2016" name="Nat. Commun.">
        <title>Thousands of microbial genomes shed light on interconnected biogeochemical processes in an aquifer system.</title>
        <authorList>
            <person name="Anantharaman K."/>
            <person name="Brown C.T."/>
            <person name="Hug L.A."/>
            <person name="Sharon I."/>
            <person name="Castelle C.J."/>
            <person name="Probst A.J."/>
            <person name="Thomas B.C."/>
            <person name="Singh A."/>
            <person name="Wilkins M.J."/>
            <person name="Karaoz U."/>
            <person name="Brodie E.L."/>
            <person name="Williams K.H."/>
            <person name="Hubbard S.S."/>
            <person name="Banfield J.F."/>
        </authorList>
    </citation>
    <scope>NUCLEOTIDE SEQUENCE [LARGE SCALE GENOMIC DNA]</scope>
</reference>
<evidence type="ECO:0000256" key="1">
    <source>
        <dbReference type="SAM" id="Coils"/>
    </source>
</evidence>
<comment type="caution">
    <text evidence="3">The sequence shown here is derived from an EMBL/GenBank/DDBJ whole genome shotgun (WGS) entry which is preliminary data.</text>
</comment>
<dbReference type="Proteomes" id="UP000177006">
    <property type="component" value="Unassembled WGS sequence"/>
</dbReference>
<evidence type="ECO:0000313" key="4">
    <source>
        <dbReference type="Proteomes" id="UP000177006"/>
    </source>
</evidence>
<gene>
    <name evidence="3" type="ORF">A2160_05660</name>
</gene>
<sequence length="1165" mass="125742">MASESGIDRAIAINVPAERQQVSILMDNENRIAGKNQRLEIDDCRGEIVLTQRAMGKVVNLNGAKATVKDGARARISWMGVRDAGGNKLITSALETRDKAVTEVDGLANGKLVVGENGCLHVTMVSDQFGSAKSPRGELMDTITVNGGAVFLDRVHGRLPNGAVRIKGANTAVFVSSPEDVAKLGLSAAERANVYVVTPDQVKKAARLATRVTYRDEGRWKAVNREVAVVPVKMGQGDTAYAFYEIYNMDDGRQVTRPIMGMRTEDSSRVLDGLADKLIAGVGEGDAEIISQQGKRLRQIEKEAGRPPVMRREAPAQSAATPAARDWQEAAKAWQEAAKAPARPATPAARPAAAPVAGARPAAARPAAEPARGMPEPPRRRAEAAPAQPGLKMRNIAELKVTDKKEAVSSGEHLRVSIISGGKIDVAGTGIAEVVTISGGTIAGYEGGRINVVSMASNRSGRRAMVDLHGEAEANLEDVHRGSFIRAFGETASFGIGKITGETTVQLEKGASGFIGEVIADQEGRTVDVQLLDESALFVGSKESLAKCRLRSEEERSRAFVITPEMRRGMERYTVEVIIGLQREIRNFGIVQAHNASGAALVAFELTGRGKDDLGRFLFGAMANNDADFEAIDERLYAKLARGQEEAKVGQVNQAGEDKMEEVVPASVPSREKPVAASGLTGEQIRQLQEAGIGAESVGELVRAALEQRKAFNTLVETVAKNTAELAQLRREMAELKAGKLSDDVQAKLREGEYLGKKMGALAGVLEVDSIDKIPEAIDRIKRNLEELRQRIDEQREEALKEGFKEGKAEAAVQIEAAMRERRLKDLPVGVGAELSLILDQERARQAEAPVVKVKPAKVAGGEAGPAETTEARPVGLTEAVATLGVGKNYLIGIKGLVKSLLSEGANPIGHNATQLLPSDVATLQRAIELMEKEHCPKEELVERLRAEREAAAAPAAVVVEENAPLAKPPAAEAAGRQSDRIDWYAAQAILGTGAKVQRAQEVMGEALSKNARKRIKTGKAKEETVVPDFDIRDIWLMRRADQLVTPTTTEAEYPRVREQAIQDNKFLGVIMERLGKITDMTRRQWGLNQVAEAMEISGKELSQLIKKHKVEIPAAPKGQKLIDAKILGELYLLWLGDKTQAKNMAAKVEERQKLEEAPHDYEAA</sequence>
<name>A0A1F5E6F0_9BACT</name>
<feature type="compositionally biased region" description="Low complexity" evidence="2">
    <location>
        <begin position="339"/>
        <end position="374"/>
    </location>
</feature>
<feature type="compositionally biased region" description="Low complexity" evidence="2">
    <location>
        <begin position="315"/>
        <end position="327"/>
    </location>
</feature>